<feature type="domain" description="Glycosyltransferase 2-like" evidence="1">
    <location>
        <begin position="23"/>
        <end position="130"/>
    </location>
</feature>
<dbReference type="InterPro" id="IPR001173">
    <property type="entry name" value="Glyco_trans_2-like"/>
</dbReference>
<evidence type="ECO:0000259" key="1">
    <source>
        <dbReference type="Pfam" id="PF00535"/>
    </source>
</evidence>
<organism evidence="2">
    <name type="scientific">marine sediment metagenome</name>
    <dbReference type="NCBI Taxonomy" id="412755"/>
    <lineage>
        <taxon>unclassified sequences</taxon>
        <taxon>metagenomes</taxon>
        <taxon>ecological metagenomes</taxon>
    </lineage>
</organism>
<reference evidence="2" key="1">
    <citation type="journal article" date="2014" name="Front. Microbiol.">
        <title>High frequency of phylogenetically diverse reductive dehalogenase-homologous genes in deep subseafloor sedimentary metagenomes.</title>
        <authorList>
            <person name="Kawai M."/>
            <person name="Futagami T."/>
            <person name="Toyoda A."/>
            <person name="Takaki Y."/>
            <person name="Nishi S."/>
            <person name="Hori S."/>
            <person name="Arai W."/>
            <person name="Tsubouchi T."/>
            <person name="Morono Y."/>
            <person name="Uchiyama I."/>
            <person name="Ito T."/>
            <person name="Fujiyama A."/>
            <person name="Inagaki F."/>
            <person name="Takami H."/>
        </authorList>
    </citation>
    <scope>NUCLEOTIDE SEQUENCE</scope>
    <source>
        <strain evidence="2">Expedition CK06-06</strain>
    </source>
</reference>
<dbReference type="Pfam" id="PF00535">
    <property type="entry name" value="Glycos_transf_2"/>
    <property type="match status" value="1"/>
</dbReference>
<proteinExistence type="predicted"/>
<dbReference type="CDD" id="cd00761">
    <property type="entry name" value="Glyco_tranf_GTA_type"/>
    <property type="match status" value="1"/>
</dbReference>
<dbReference type="EMBL" id="BART01021768">
    <property type="protein sequence ID" value="GAH03846.1"/>
    <property type="molecule type" value="Genomic_DNA"/>
</dbReference>
<accession>X1C703</accession>
<sequence length="137" mass="15747">MDDPLVSVNMCTIRPVPRWGLMLDSLEKQSFRDFEYIIVDGLYDQRRAEVEKILEDYSFPVTYVKDKAWFHSEEEQVGTRPGLSSARNTGVIHARGEVMLWHDDNTYVPPDWISRHVKLFNTGFDGVAGLSHGSFNP</sequence>
<dbReference type="AlphaFoldDB" id="X1C703"/>
<evidence type="ECO:0000313" key="2">
    <source>
        <dbReference type="EMBL" id="GAH03846.1"/>
    </source>
</evidence>
<dbReference type="InterPro" id="IPR029044">
    <property type="entry name" value="Nucleotide-diphossugar_trans"/>
</dbReference>
<protein>
    <recommendedName>
        <fullName evidence="1">Glycosyltransferase 2-like domain-containing protein</fullName>
    </recommendedName>
</protein>
<dbReference type="SUPFAM" id="SSF53448">
    <property type="entry name" value="Nucleotide-diphospho-sugar transferases"/>
    <property type="match status" value="1"/>
</dbReference>
<dbReference type="Gene3D" id="3.90.550.10">
    <property type="entry name" value="Spore Coat Polysaccharide Biosynthesis Protein SpsA, Chain A"/>
    <property type="match status" value="1"/>
</dbReference>
<comment type="caution">
    <text evidence="2">The sequence shown here is derived from an EMBL/GenBank/DDBJ whole genome shotgun (WGS) entry which is preliminary data.</text>
</comment>
<feature type="non-terminal residue" evidence="2">
    <location>
        <position position="137"/>
    </location>
</feature>
<name>X1C703_9ZZZZ</name>
<gene>
    <name evidence="2" type="ORF">S01H4_40047</name>
</gene>